<sequence>MGRARRRRERVLEHLTELRALPLGGGPDPAFRNRLRDALVSGLPLAPDHPSAPSIEIPTLPRSLADAAGGGPLPADTARRLLDDTARRLVEGEPAAEGAGHGRAGRRRRRRAPRRQPVLYQLASFGLAAAMTLSAFATYWSVPGDTLYPLKRAAESTLVQLSIDDAERGERELDSARTRAKEVASLLGSSRDDRLVSRTLKDMEDSTRSGINRLERVEPRSPKIKNFARDQRDTVEPMLDQLDEAQQGQAAGYLDYIEGLVAPAG</sequence>
<evidence type="ECO:0000256" key="1">
    <source>
        <dbReference type="SAM" id="MobiDB-lite"/>
    </source>
</evidence>
<keyword evidence="2" id="KW-1133">Transmembrane helix</keyword>
<dbReference type="EMBL" id="FOBF01000005">
    <property type="protein sequence ID" value="SEL53276.1"/>
    <property type="molecule type" value="Genomic_DNA"/>
</dbReference>
<dbReference type="InterPro" id="IPR043725">
    <property type="entry name" value="DUF5667"/>
</dbReference>
<feature type="compositionally biased region" description="Basic residues" evidence="1">
    <location>
        <begin position="103"/>
        <end position="113"/>
    </location>
</feature>
<reference evidence="4 5" key="1">
    <citation type="submission" date="2016-10" db="EMBL/GenBank/DDBJ databases">
        <authorList>
            <person name="de Groot N.N."/>
        </authorList>
    </citation>
    <scope>NUCLEOTIDE SEQUENCE [LARGE SCALE GENOMIC DNA]</scope>
    <source>
        <strain evidence="4 5">DSM 43357</strain>
    </source>
</reference>
<evidence type="ECO:0000256" key="2">
    <source>
        <dbReference type="SAM" id="Phobius"/>
    </source>
</evidence>
<accession>A0A1H7QZ60</accession>
<dbReference type="AlphaFoldDB" id="A0A1H7QZ60"/>
<evidence type="ECO:0000313" key="4">
    <source>
        <dbReference type="EMBL" id="SEL53276.1"/>
    </source>
</evidence>
<keyword evidence="2" id="KW-0472">Membrane</keyword>
<organism evidence="4 5">
    <name type="scientific">Nonomuraea pusilla</name>
    <dbReference type="NCBI Taxonomy" id="46177"/>
    <lineage>
        <taxon>Bacteria</taxon>
        <taxon>Bacillati</taxon>
        <taxon>Actinomycetota</taxon>
        <taxon>Actinomycetes</taxon>
        <taxon>Streptosporangiales</taxon>
        <taxon>Streptosporangiaceae</taxon>
        <taxon>Nonomuraea</taxon>
    </lineage>
</organism>
<evidence type="ECO:0000313" key="5">
    <source>
        <dbReference type="Proteomes" id="UP000198953"/>
    </source>
</evidence>
<keyword evidence="5" id="KW-1185">Reference proteome</keyword>
<dbReference type="OrthoDB" id="3402808at2"/>
<feature type="region of interest" description="Disordered" evidence="1">
    <location>
        <begin position="88"/>
        <end position="113"/>
    </location>
</feature>
<protein>
    <recommendedName>
        <fullName evidence="3">DUF5667 domain-containing protein</fullName>
    </recommendedName>
</protein>
<evidence type="ECO:0000259" key="3">
    <source>
        <dbReference type="Pfam" id="PF18915"/>
    </source>
</evidence>
<keyword evidence="2" id="KW-0812">Transmembrane</keyword>
<dbReference type="Proteomes" id="UP000198953">
    <property type="component" value="Unassembled WGS sequence"/>
</dbReference>
<name>A0A1H7QZ60_9ACTN</name>
<dbReference type="STRING" id="46177.SAMN05660976_02737"/>
<dbReference type="RefSeq" id="WP_055504627.1">
    <property type="nucleotide sequence ID" value="NZ_BBZG01000002.1"/>
</dbReference>
<feature type="transmembrane region" description="Helical" evidence="2">
    <location>
        <begin position="118"/>
        <end position="142"/>
    </location>
</feature>
<dbReference type="Pfam" id="PF18915">
    <property type="entry name" value="DUF5667"/>
    <property type="match status" value="1"/>
</dbReference>
<gene>
    <name evidence="4" type="ORF">SAMN05660976_02737</name>
</gene>
<feature type="domain" description="DUF5667" evidence="3">
    <location>
        <begin position="142"/>
        <end position="244"/>
    </location>
</feature>
<proteinExistence type="predicted"/>